<sequence>MAVPGAAVLATTAQAATPAFQPLPTLPINSCNDSTLPKAGGTNAPLPGDPYGHGFANESAIGWQGNYYAPLNYLSGSYFARGVPTQYKGGNTTYCGAMYSFNVYNYGLAAGSAPAPGSVQWTEADGYLPAMTTSFSRAGADIAITDFADQQTINGHPVELVYTRISVHNSTSGSLDVPPGQSGPNLVSLNDASDTVAAGATVTHDFVAAVDTFDATSTLPTAAQLSGVASYDAAYGHMSAFWNQQLSVIPTLSLPNVTLPNTGLANPGTAMDNAYKAAAIYTRIVQVGEAQFSGANNYDSLLNHDVPSILSNRLELGDYADAQNLLLTARISEASNFNEQGANWYWDGPWKTPATWAQYLEVTNDTSFVSTYFHDDANGPSQWGPSLFTLMHTDYLAQLSNSTHYLRTSGDNDSSGTWLFDDESALAGLAAYKYIATRIGNTAEAQWADGAYTSLLNATNAGLAANEKANDFNYLPCEVNVPSTADRCNTKNDANWAGSNLWSQNVWDVMLSGGTLNGVLGDPSQTDNLYTMGMSRLSGSGVPFPSFGAYSGYSVALNTGYASGGLYGSQYRDLALTSYAWQIQNTTGGPNAWWEANGSAPDPNNPWAGSHAAPQFGAVPYVWPMASQTQTLVQALAAPGLVSTTKPDGTFDFHTALYVGRGIPDAWLVPGQHINMDNITSSYNVKNGARKTYGVDISVVGDRGDRVVTVNLPGTLPGNDVRVQLPSLATAGVKSVAGGTYDPATQTVTVTSGRTVQIRLGEAAKPTVAVNVASTVPGQHSQPTISAGATTTATATVTNPGATTLTDVAVNLDTPTGWTADPATPATIDSIAPGASATVTWTLTTPDSLNGNIGIPITTTYSSANGVSGSVGAEPFVTVQRELPVPPGSSNVALSATPSASYTSPWENVKAINDGIFPPSSNDSVNLRWGDWPMEGPQWVELDWNQAITTNGSGIYFFDDGGGIGLPTSYTVQYWDGANWVNVSDPSAYTTNLNTFNQINFDTVTTTKMRIALQSAATTSVGVLEWLVDSAPAS</sequence>
<evidence type="ECO:0008006" key="6">
    <source>
        <dbReference type="Google" id="ProtNLM"/>
    </source>
</evidence>
<evidence type="ECO:0000259" key="2">
    <source>
        <dbReference type="Pfam" id="PF00754"/>
    </source>
</evidence>
<proteinExistence type="predicted"/>
<dbReference type="Gene3D" id="2.60.40.10">
    <property type="entry name" value="Immunoglobulins"/>
    <property type="match status" value="1"/>
</dbReference>
<dbReference type="EMBL" id="BAABJQ010000013">
    <property type="protein sequence ID" value="GAA5189811.1"/>
    <property type="molecule type" value="Genomic_DNA"/>
</dbReference>
<feature type="chain" id="PRO_5046813417" description="F5/8 type C domain-containing protein" evidence="1">
    <location>
        <begin position="16"/>
        <end position="1034"/>
    </location>
</feature>
<gene>
    <name evidence="4" type="ORF">GCM10023322_43370</name>
</gene>
<feature type="domain" description="F5/8 type C" evidence="2">
    <location>
        <begin position="897"/>
        <end position="1018"/>
    </location>
</feature>
<dbReference type="InterPro" id="IPR008979">
    <property type="entry name" value="Galactose-bd-like_sf"/>
</dbReference>
<feature type="signal peptide" evidence="1">
    <location>
        <begin position="1"/>
        <end position="15"/>
    </location>
</feature>
<dbReference type="Pfam" id="PF10633">
    <property type="entry name" value="NPCBM_assoc"/>
    <property type="match status" value="1"/>
</dbReference>
<organism evidence="4 5">
    <name type="scientific">Rugosimonospora acidiphila</name>
    <dbReference type="NCBI Taxonomy" id="556531"/>
    <lineage>
        <taxon>Bacteria</taxon>
        <taxon>Bacillati</taxon>
        <taxon>Actinomycetota</taxon>
        <taxon>Actinomycetes</taxon>
        <taxon>Micromonosporales</taxon>
        <taxon>Micromonosporaceae</taxon>
        <taxon>Rugosimonospora</taxon>
    </lineage>
</organism>
<dbReference type="InterPro" id="IPR013783">
    <property type="entry name" value="Ig-like_fold"/>
</dbReference>
<dbReference type="Proteomes" id="UP001501570">
    <property type="component" value="Unassembled WGS sequence"/>
</dbReference>
<evidence type="ECO:0000259" key="3">
    <source>
        <dbReference type="Pfam" id="PF10633"/>
    </source>
</evidence>
<name>A0ABP9S094_9ACTN</name>
<dbReference type="SUPFAM" id="SSF49785">
    <property type="entry name" value="Galactose-binding domain-like"/>
    <property type="match status" value="1"/>
</dbReference>
<evidence type="ECO:0000313" key="4">
    <source>
        <dbReference type="EMBL" id="GAA5189811.1"/>
    </source>
</evidence>
<protein>
    <recommendedName>
        <fullName evidence="6">F5/8 type C domain-containing protein</fullName>
    </recommendedName>
</protein>
<feature type="domain" description="Alpha-galactosidase NEW3" evidence="3">
    <location>
        <begin position="786"/>
        <end position="847"/>
    </location>
</feature>
<dbReference type="Pfam" id="PF00754">
    <property type="entry name" value="F5_F8_type_C"/>
    <property type="match status" value="1"/>
</dbReference>
<accession>A0ABP9S094</accession>
<comment type="caution">
    <text evidence="4">The sequence shown here is derived from an EMBL/GenBank/DDBJ whole genome shotgun (WGS) entry which is preliminary data.</text>
</comment>
<keyword evidence="5" id="KW-1185">Reference proteome</keyword>
<dbReference type="InterPro" id="IPR000421">
    <property type="entry name" value="FA58C"/>
</dbReference>
<reference evidence="5" key="1">
    <citation type="journal article" date="2019" name="Int. J. Syst. Evol. Microbiol.">
        <title>The Global Catalogue of Microorganisms (GCM) 10K type strain sequencing project: providing services to taxonomists for standard genome sequencing and annotation.</title>
        <authorList>
            <consortium name="The Broad Institute Genomics Platform"/>
            <consortium name="The Broad Institute Genome Sequencing Center for Infectious Disease"/>
            <person name="Wu L."/>
            <person name="Ma J."/>
        </authorList>
    </citation>
    <scope>NUCLEOTIDE SEQUENCE [LARGE SCALE GENOMIC DNA]</scope>
    <source>
        <strain evidence="5">JCM 18304</strain>
    </source>
</reference>
<dbReference type="Gene3D" id="2.60.120.260">
    <property type="entry name" value="Galactose-binding domain-like"/>
    <property type="match status" value="1"/>
</dbReference>
<keyword evidence="1" id="KW-0732">Signal</keyword>
<evidence type="ECO:0000313" key="5">
    <source>
        <dbReference type="Proteomes" id="UP001501570"/>
    </source>
</evidence>
<dbReference type="RefSeq" id="WP_345632231.1">
    <property type="nucleotide sequence ID" value="NZ_BAABJQ010000013.1"/>
</dbReference>
<dbReference type="InterPro" id="IPR018905">
    <property type="entry name" value="A-galactase_NEW3"/>
</dbReference>
<evidence type="ECO:0000256" key="1">
    <source>
        <dbReference type="SAM" id="SignalP"/>
    </source>
</evidence>